<dbReference type="SUPFAM" id="SSF46689">
    <property type="entry name" value="Homeodomain-like"/>
    <property type="match status" value="1"/>
</dbReference>
<reference evidence="7 8" key="1">
    <citation type="submission" date="2020-09" db="EMBL/GenBank/DDBJ databases">
        <title>Biosynthesis of the nuclear factor of activated T cells inhibitor NFAT-133 and its congeners in Streptomyces pactum.</title>
        <authorList>
            <person name="Zhou W."/>
            <person name="Posri P."/>
            <person name="Abugrain M.E."/>
            <person name="Weisberg A.J."/>
            <person name="Chang J.H."/>
            <person name="Mahmud T."/>
        </authorList>
    </citation>
    <scope>NUCLEOTIDE SEQUENCE [LARGE SCALE GENOMIC DNA]</scope>
    <source>
        <strain evidence="7 8">ATCC 27456</strain>
    </source>
</reference>
<organism evidence="7 8">
    <name type="scientific">Streptomyces pactum</name>
    <dbReference type="NCBI Taxonomy" id="68249"/>
    <lineage>
        <taxon>Bacteria</taxon>
        <taxon>Bacillati</taxon>
        <taxon>Actinomycetota</taxon>
        <taxon>Actinomycetes</taxon>
        <taxon>Kitasatosporales</taxon>
        <taxon>Streptomycetaceae</taxon>
        <taxon>Streptomyces</taxon>
    </lineage>
</organism>
<dbReference type="InterPro" id="IPR050109">
    <property type="entry name" value="HTH-type_TetR-like_transc_reg"/>
</dbReference>
<accession>A0ABS0NLG6</accession>
<gene>
    <name evidence="7" type="ORF">IHE55_15110</name>
</gene>
<proteinExistence type="predicted"/>
<feature type="compositionally biased region" description="Low complexity" evidence="5">
    <location>
        <begin position="200"/>
        <end position="221"/>
    </location>
</feature>
<feature type="domain" description="HTH tetR-type" evidence="6">
    <location>
        <begin position="16"/>
        <end position="76"/>
    </location>
</feature>
<evidence type="ECO:0000256" key="1">
    <source>
        <dbReference type="ARBA" id="ARBA00023015"/>
    </source>
</evidence>
<dbReference type="RefSeq" id="WP_197989511.1">
    <property type="nucleotide sequence ID" value="NZ_JACYXC010000001.1"/>
</dbReference>
<dbReference type="InterPro" id="IPR009057">
    <property type="entry name" value="Homeodomain-like_sf"/>
</dbReference>
<sequence>MSPRRPAVLRDGGSTQDLRAHLIGTAARLIAEEGTARLTVRAIARAAGVADGVLYNHFADKEELLAHALRAHVRSVESGLGDLPDPGTGTVAGNLRRHIRHGLALHRAILPALAGLLAQPRVLIGFAGSAEPGGEWQDRLTRYLLAERDLGRLAPDAEVEAAAAMIVGVCHETVLSTLFGTPPARRKPVPGPSAGPEPAPAETAQRAQAAQQARQAQTAQQSEPPETAEQAARVDALVRAVLRGIGHAGHPGPAGPA</sequence>
<dbReference type="EMBL" id="JACYXC010000001">
    <property type="protein sequence ID" value="MBH5336045.1"/>
    <property type="molecule type" value="Genomic_DNA"/>
</dbReference>
<name>A0ABS0NLG6_9ACTN</name>
<dbReference type="InterPro" id="IPR001647">
    <property type="entry name" value="HTH_TetR"/>
</dbReference>
<dbReference type="Gene3D" id="1.10.357.10">
    <property type="entry name" value="Tetracycline Repressor, domain 2"/>
    <property type="match status" value="1"/>
</dbReference>
<keyword evidence="8" id="KW-1185">Reference proteome</keyword>
<protein>
    <submittedName>
        <fullName evidence="7">TetR/AcrR family transcriptional regulator</fullName>
    </submittedName>
</protein>
<dbReference type="Pfam" id="PF00440">
    <property type="entry name" value="TetR_N"/>
    <property type="match status" value="1"/>
</dbReference>
<dbReference type="Proteomes" id="UP000807371">
    <property type="component" value="Unassembled WGS sequence"/>
</dbReference>
<keyword evidence="2 4" id="KW-0238">DNA-binding</keyword>
<dbReference type="InterPro" id="IPR036271">
    <property type="entry name" value="Tet_transcr_reg_TetR-rel_C_sf"/>
</dbReference>
<evidence type="ECO:0000313" key="8">
    <source>
        <dbReference type="Proteomes" id="UP000807371"/>
    </source>
</evidence>
<feature type="region of interest" description="Disordered" evidence="5">
    <location>
        <begin position="180"/>
        <end position="235"/>
    </location>
</feature>
<dbReference type="SUPFAM" id="SSF48498">
    <property type="entry name" value="Tetracyclin repressor-like, C-terminal domain"/>
    <property type="match status" value="1"/>
</dbReference>
<comment type="caution">
    <text evidence="7">The sequence shown here is derived from an EMBL/GenBank/DDBJ whole genome shotgun (WGS) entry which is preliminary data.</text>
</comment>
<keyword evidence="1" id="KW-0805">Transcription regulation</keyword>
<keyword evidence="3" id="KW-0804">Transcription</keyword>
<evidence type="ECO:0000256" key="5">
    <source>
        <dbReference type="SAM" id="MobiDB-lite"/>
    </source>
</evidence>
<evidence type="ECO:0000259" key="6">
    <source>
        <dbReference type="PROSITE" id="PS50977"/>
    </source>
</evidence>
<evidence type="ECO:0000256" key="2">
    <source>
        <dbReference type="ARBA" id="ARBA00023125"/>
    </source>
</evidence>
<evidence type="ECO:0000256" key="3">
    <source>
        <dbReference type="ARBA" id="ARBA00023163"/>
    </source>
</evidence>
<evidence type="ECO:0000256" key="4">
    <source>
        <dbReference type="PROSITE-ProRule" id="PRU00335"/>
    </source>
</evidence>
<dbReference type="PROSITE" id="PS50977">
    <property type="entry name" value="HTH_TETR_2"/>
    <property type="match status" value="1"/>
</dbReference>
<feature type="compositionally biased region" description="Pro residues" evidence="5">
    <location>
        <begin position="189"/>
        <end position="199"/>
    </location>
</feature>
<dbReference type="PRINTS" id="PR00455">
    <property type="entry name" value="HTHTETR"/>
</dbReference>
<dbReference type="PANTHER" id="PTHR30055:SF234">
    <property type="entry name" value="HTH-TYPE TRANSCRIPTIONAL REGULATOR BETI"/>
    <property type="match status" value="1"/>
</dbReference>
<evidence type="ECO:0000313" key="7">
    <source>
        <dbReference type="EMBL" id="MBH5336045.1"/>
    </source>
</evidence>
<feature type="DNA-binding region" description="H-T-H motif" evidence="4">
    <location>
        <begin position="39"/>
        <end position="58"/>
    </location>
</feature>
<dbReference type="PANTHER" id="PTHR30055">
    <property type="entry name" value="HTH-TYPE TRANSCRIPTIONAL REGULATOR RUTR"/>
    <property type="match status" value="1"/>
</dbReference>